<evidence type="ECO:0000313" key="2">
    <source>
        <dbReference type="EMBL" id="CAH1221587.1"/>
    </source>
</evidence>
<keyword evidence="3" id="KW-1185">Reference proteome</keyword>
<evidence type="ECO:0000313" key="3">
    <source>
        <dbReference type="Proteomes" id="UP000838686"/>
    </source>
</evidence>
<accession>A0ABN8GXP3</accession>
<dbReference type="CDD" id="cd00757">
    <property type="entry name" value="ThiF_MoeB_HesA_family"/>
    <property type="match status" value="1"/>
</dbReference>
<dbReference type="PANTHER" id="PTHR10953">
    <property type="entry name" value="UBIQUITIN-ACTIVATING ENZYME E1"/>
    <property type="match status" value="1"/>
</dbReference>
<dbReference type="InterPro" id="IPR045886">
    <property type="entry name" value="ThiF/MoeB/HesA"/>
</dbReference>
<dbReference type="InterPro" id="IPR000594">
    <property type="entry name" value="ThiF_NAD_FAD-bd"/>
</dbReference>
<gene>
    <name evidence="2" type="ORF">PAECIP111893_04735</name>
</gene>
<reference evidence="2" key="1">
    <citation type="submission" date="2022-01" db="EMBL/GenBank/DDBJ databases">
        <authorList>
            <person name="Criscuolo A."/>
        </authorList>
    </citation>
    <scope>NUCLEOTIDE SEQUENCE</scope>
    <source>
        <strain evidence="2">CIP111893</strain>
    </source>
</reference>
<dbReference type="SUPFAM" id="SSF69572">
    <property type="entry name" value="Activating enzymes of the ubiquitin-like proteins"/>
    <property type="match status" value="1"/>
</dbReference>
<feature type="domain" description="THIF-type NAD/FAD binding fold" evidence="1">
    <location>
        <begin position="2"/>
        <end position="216"/>
    </location>
</feature>
<dbReference type="InterPro" id="IPR035985">
    <property type="entry name" value="Ubiquitin-activating_enz"/>
</dbReference>
<sequence>MFIVGSGALGASLAQHMVRMGVGTVKLTDRDFVEPSNLQRQMLFDEEDARLALPKAVAAVNKLRRINSDISIEPFVADVTESNVLQLMEGADLVLDGTDNAATRLLLSDACFQLGIPFFYGGIAGAQGMSAVLVPGETACLRCLIGGAEQGDGAETCDTIGVISPIVEWIASMQAVEALKWLSGNGEALRGTWLTANLWPFRLKESAVPAPVSSCSICSPSALALLRSSKLEQTSSGISMRQPAVEDEQGAVPGEEDYKGLVYMERPRAITLCGRDSVQVTLGRHIDLRDLEHALVSLGCTVTANPYLVRAHITDEERLVIFPDGRILVQGTQDPLVAVTLCRRYVVNTLDI</sequence>
<protein>
    <recommendedName>
        <fullName evidence="1">THIF-type NAD/FAD binding fold domain-containing protein</fullName>
    </recommendedName>
</protein>
<comment type="caution">
    <text evidence="2">The sequence shown here is derived from an EMBL/GenBank/DDBJ whole genome shotgun (WGS) entry which is preliminary data.</text>
</comment>
<dbReference type="Proteomes" id="UP000838686">
    <property type="component" value="Unassembled WGS sequence"/>
</dbReference>
<evidence type="ECO:0000259" key="1">
    <source>
        <dbReference type="Pfam" id="PF00899"/>
    </source>
</evidence>
<name>A0ABN8GXP3_9BACL</name>
<organism evidence="2 3">
    <name type="scientific">Paenibacillus plantiphilus</name>
    <dbReference type="NCBI Taxonomy" id="2905650"/>
    <lineage>
        <taxon>Bacteria</taxon>
        <taxon>Bacillati</taxon>
        <taxon>Bacillota</taxon>
        <taxon>Bacilli</taxon>
        <taxon>Bacillales</taxon>
        <taxon>Paenibacillaceae</taxon>
        <taxon>Paenibacillus</taxon>
    </lineage>
</organism>
<proteinExistence type="predicted"/>
<dbReference type="EMBL" id="CAKMMF010000036">
    <property type="protein sequence ID" value="CAH1221587.1"/>
    <property type="molecule type" value="Genomic_DNA"/>
</dbReference>
<dbReference type="Pfam" id="PF00899">
    <property type="entry name" value="ThiF"/>
    <property type="match status" value="1"/>
</dbReference>
<dbReference type="Gene3D" id="3.40.50.720">
    <property type="entry name" value="NAD(P)-binding Rossmann-like Domain"/>
    <property type="match status" value="1"/>
</dbReference>
<dbReference type="PANTHER" id="PTHR10953:SF102">
    <property type="entry name" value="ADENYLYLTRANSFERASE AND SULFURTRANSFERASE MOCS3"/>
    <property type="match status" value="1"/>
</dbReference>